<evidence type="ECO:0000256" key="5">
    <source>
        <dbReference type="ARBA" id="ARBA00023002"/>
    </source>
</evidence>
<comment type="similarity">
    <text evidence="2">Belongs to the oxygen-dependent FAD-linked oxidoreductase family.</text>
</comment>
<evidence type="ECO:0000259" key="6">
    <source>
        <dbReference type="PROSITE" id="PS51387"/>
    </source>
</evidence>
<dbReference type="GeneID" id="63795925"/>
<comment type="cofactor">
    <cofactor evidence="1">
        <name>FAD</name>
        <dbReference type="ChEBI" id="CHEBI:57692"/>
    </cofactor>
</comment>
<dbReference type="EMBL" id="MIKG01000013">
    <property type="protein sequence ID" value="RAO70697.1"/>
    <property type="molecule type" value="Genomic_DNA"/>
</dbReference>
<dbReference type="InterPro" id="IPR036318">
    <property type="entry name" value="FAD-bd_PCMH-like_sf"/>
</dbReference>
<evidence type="ECO:0000313" key="7">
    <source>
        <dbReference type="EMBL" id="RAO70697.1"/>
    </source>
</evidence>
<dbReference type="Gene3D" id="3.40.462.20">
    <property type="match status" value="1"/>
</dbReference>
<dbReference type="PANTHER" id="PTHR42973">
    <property type="entry name" value="BINDING OXIDOREDUCTASE, PUTATIVE (AFU_ORTHOLOGUE AFUA_1G17690)-RELATED"/>
    <property type="match status" value="1"/>
</dbReference>
<keyword evidence="5" id="KW-0560">Oxidoreductase</keyword>
<dbReference type="Pfam" id="PF01565">
    <property type="entry name" value="FAD_binding_4"/>
    <property type="match status" value="1"/>
</dbReference>
<dbReference type="AlphaFoldDB" id="A0A364L4F9"/>
<dbReference type="Proteomes" id="UP000249363">
    <property type="component" value="Unassembled WGS sequence"/>
</dbReference>
<sequence length="486" mass="54964">MALISTKEEMKIIWRDSADAAIYEDARVGRVFNQRRPQRFPLAVVKATSQDEIKAAVKLAIEKNCRVAVRSGGHSWAAWSVRDQSILIDLGNYKGFEVDQENRLVRATPSVTGKELNGRLISEYGLMFPGGHCPDVGLGGFLLQGGMGWNCRVCLMERLLPKFNNSTDIDDLWQNWGWACERVRAVDVVTASGELVRCTPVENPDLYWAARGAGPGFPGIVTMFHLELLPYPAGGFRSSGYIYPSHMYREVFDWVLSITPGFDEDTEIVFVSKYAEDSNQLCILVLFVTMKNSPKEAENALISAQETRPGGCIEEWFCQVDSLDNQYIAQGKANPENHRYCCDNAYIDNNADVPAVLQDAFLTLPHRKAFTLWYAMNPCSRRKLPDMALSMQSDHYFALYTVWEDEADDERCQKWVHEIMRTVESHSVGAYLGDSDFQVRQTRYWADENAKRLMNIRRRWDPQGRICGYLDAGDVSGVNGLTNAID</sequence>
<dbReference type="GO" id="GO:0016491">
    <property type="term" value="F:oxidoreductase activity"/>
    <property type="evidence" value="ECO:0007669"/>
    <property type="project" value="UniProtKB-KW"/>
</dbReference>
<dbReference type="STRING" id="1196081.A0A364L4F9"/>
<dbReference type="InterPro" id="IPR012951">
    <property type="entry name" value="BBE"/>
</dbReference>
<dbReference type="InterPro" id="IPR016169">
    <property type="entry name" value="FAD-bd_PCMH_sub2"/>
</dbReference>
<dbReference type="Gene3D" id="3.30.465.10">
    <property type="match status" value="2"/>
</dbReference>
<reference evidence="7 8" key="1">
    <citation type="journal article" date="2017" name="Biotechnol. Biofuels">
        <title>Differential beta-glucosidase expression as a function of carbon source availability in Talaromyces amestolkiae: a genomic and proteomic approach.</title>
        <authorList>
            <person name="de Eugenio L.I."/>
            <person name="Mendez-Liter J.A."/>
            <person name="Nieto-Dominguez M."/>
            <person name="Alonso L."/>
            <person name="Gil-Munoz J."/>
            <person name="Barriuso J."/>
            <person name="Prieto A."/>
            <person name="Martinez M.J."/>
        </authorList>
    </citation>
    <scope>NUCLEOTIDE SEQUENCE [LARGE SCALE GENOMIC DNA]</scope>
    <source>
        <strain evidence="7 8">CIB</strain>
    </source>
</reference>
<keyword evidence="4" id="KW-0274">FAD</keyword>
<keyword evidence="8" id="KW-1185">Reference proteome</keyword>
<evidence type="ECO:0000313" key="8">
    <source>
        <dbReference type="Proteomes" id="UP000249363"/>
    </source>
</evidence>
<evidence type="ECO:0000256" key="4">
    <source>
        <dbReference type="ARBA" id="ARBA00022827"/>
    </source>
</evidence>
<gene>
    <name evidence="7" type="ORF">BHQ10_006709</name>
</gene>
<dbReference type="InterPro" id="IPR006094">
    <property type="entry name" value="Oxid_FAD_bind_N"/>
</dbReference>
<accession>A0A364L4F9</accession>
<comment type="caution">
    <text evidence="7">The sequence shown here is derived from an EMBL/GenBank/DDBJ whole genome shotgun (WGS) entry which is preliminary data.</text>
</comment>
<organism evidence="7 8">
    <name type="scientific">Talaromyces amestolkiae</name>
    <dbReference type="NCBI Taxonomy" id="1196081"/>
    <lineage>
        <taxon>Eukaryota</taxon>
        <taxon>Fungi</taxon>
        <taxon>Dikarya</taxon>
        <taxon>Ascomycota</taxon>
        <taxon>Pezizomycotina</taxon>
        <taxon>Eurotiomycetes</taxon>
        <taxon>Eurotiomycetidae</taxon>
        <taxon>Eurotiales</taxon>
        <taxon>Trichocomaceae</taxon>
        <taxon>Talaromyces</taxon>
        <taxon>Talaromyces sect. Talaromyces</taxon>
    </lineage>
</organism>
<evidence type="ECO:0000256" key="2">
    <source>
        <dbReference type="ARBA" id="ARBA00005466"/>
    </source>
</evidence>
<dbReference type="Pfam" id="PF08031">
    <property type="entry name" value="BBE"/>
    <property type="match status" value="1"/>
</dbReference>
<dbReference type="PROSITE" id="PS00862">
    <property type="entry name" value="OX2_COVAL_FAD"/>
    <property type="match status" value="1"/>
</dbReference>
<dbReference type="InterPro" id="IPR016166">
    <property type="entry name" value="FAD-bd_PCMH"/>
</dbReference>
<name>A0A364L4F9_TALAM</name>
<dbReference type="OrthoDB" id="415825at2759"/>
<dbReference type="SUPFAM" id="SSF56176">
    <property type="entry name" value="FAD-binding/transporter-associated domain-like"/>
    <property type="match status" value="1"/>
</dbReference>
<keyword evidence="3" id="KW-0285">Flavoprotein</keyword>
<dbReference type="InterPro" id="IPR006093">
    <property type="entry name" value="Oxy_OxRdtase_FAD_BS"/>
</dbReference>
<dbReference type="GO" id="GO:0071949">
    <property type="term" value="F:FAD binding"/>
    <property type="evidence" value="ECO:0007669"/>
    <property type="project" value="InterPro"/>
</dbReference>
<protein>
    <recommendedName>
        <fullName evidence="6">FAD-binding PCMH-type domain-containing protein</fullName>
    </recommendedName>
</protein>
<proteinExistence type="inferred from homology"/>
<dbReference type="RefSeq" id="XP_040735213.1">
    <property type="nucleotide sequence ID" value="XM_040879325.1"/>
</dbReference>
<dbReference type="PROSITE" id="PS51387">
    <property type="entry name" value="FAD_PCMH"/>
    <property type="match status" value="1"/>
</dbReference>
<evidence type="ECO:0000256" key="3">
    <source>
        <dbReference type="ARBA" id="ARBA00022630"/>
    </source>
</evidence>
<feature type="domain" description="FAD-binding PCMH-type" evidence="6">
    <location>
        <begin position="37"/>
        <end position="231"/>
    </location>
</feature>
<evidence type="ECO:0000256" key="1">
    <source>
        <dbReference type="ARBA" id="ARBA00001974"/>
    </source>
</evidence>
<dbReference type="PANTHER" id="PTHR42973:SF39">
    <property type="entry name" value="FAD-BINDING PCMH-TYPE DOMAIN-CONTAINING PROTEIN"/>
    <property type="match status" value="1"/>
</dbReference>
<dbReference type="InterPro" id="IPR050416">
    <property type="entry name" value="FAD-linked_Oxidoreductase"/>
</dbReference>